<evidence type="ECO:0000313" key="2">
    <source>
        <dbReference type="Proteomes" id="UP001060085"/>
    </source>
</evidence>
<reference evidence="2" key="1">
    <citation type="journal article" date="2023" name="Nat. Plants">
        <title>Single-cell RNA sequencing provides a high-resolution roadmap for understanding the multicellular compartmentation of specialized metabolism.</title>
        <authorList>
            <person name="Sun S."/>
            <person name="Shen X."/>
            <person name="Li Y."/>
            <person name="Li Y."/>
            <person name="Wang S."/>
            <person name="Li R."/>
            <person name="Zhang H."/>
            <person name="Shen G."/>
            <person name="Guo B."/>
            <person name="Wei J."/>
            <person name="Xu J."/>
            <person name="St-Pierre B."/>
            <person name="Chen S."/>
            <person name="Sun C."/>
        </authorList>
    </citation>
    <scope>NUCLEOTIDE SEQUENCE [LARGE SCALE GENOMIC DNA]</scope>
</reference>
<accession>A0ACC0B424</accession>
<sequence length="156" mass="17967">MSLSESGHINAASMPELENHAMQKSASTDRIPKPIISTYQVRPEMNLSFEPLFTLHKAVVPPQRLMRCVMQYRLGQTLKGIKLETKMDTKNVGNSVDKNIIKHNYEKLPTGSAHTRKTDWNEKLPQCFILLGVEALLRFALYWYPCDDLLYKRSRC</sequence>
<evidence type="ECO:0000313" key="1">
    <source>
        <dbReference type="EMBL" id="KAI5667398.1"/>
    </source>
</evidence>
<dbReference type="Proteomes" id="UP001060085">
    <property type="component" value="Linkage Group LG04"/>
</dbReference>
<gene>
    <name evidence="1" type="ORF">M9H77_17251</name>
</gene>
<dbReference type="EMBL" id="CM044704">
    <property type="protein sequence ID" value="KAI5667398.1"/>
    <property type="molecule type" value="Genomic_DNA"/>
</dbReference>
<comment type="caution">
    <text evidence="1">The sequence shown here is derived from an EMBL/GenBank/DDBJ whole genome shotgun (WGS) entry which is preliminary data.</text>
</comment>
<protein>
    <submittedName>
        <fullName evidence="1">Uncharacterized protein</fullName>
    </submittedName>
</protein>
<keyword evidence="2" id="KW-1185">Reference proteome</keyword>
<name>A0ACC0B424_CATRO</name>
<proteinExistence type="predicted"/>
<organism evidence="1 2">
    <name type="scientific">Catharanthus roseus</name>
    <name type="common">Madagascar periwinkle</name>
    <name type="synonym">Vinca rosea</name>
    <dbReference type="NCBI Taxonomy" id="4058"/>
    <lineage>
        <taxon>Eukaryota</taxon>
        <taxon>Viridiplantae</taxon>
        <taxon>Streptophyta</taxon>
        <taxon>Embryophyta</taxon>
        <taxon>Tracheophyta</taxon>
        <taxon>Spermatophyta</taxon>
        <taxon>Magnoliopsida</taxon>
        <taxon>eudicotyledons</taxon>
        <taxon>Gunneridae</taxon>
        <taxon>Pentapetalae</taxon>
        <taxon>asterids</taxon>
        <taxon>lamiids</taxon>
        <taxon>Gentianales</taxon>
        <taxon>Apocynaceae</taxon>
        <taxon>Rauvolfioideae</taxon>
        <taxon>Vinceae</taxon>
        <taxon>Catharanthinae</taxon>
        <taxon>Catharanthus</taxon>
    </lineage>
</organism>